<proteinExistence type="predicted"/>
<dbReference type="InterPro" id="IPR000209">
    <property type="entry name" value="Peptidase_S8/S53_dom"/>
</dbReference>
<dbReference type="OrthoDB" id="5495859at2"/>
<dbReference type="EMBL" id="QZVS01000047">
    <property type="protein sequence ID" value="RJT91420.1"/>
    <property type="molecule type" value="Genomic_DNA"/>
</dbReference>
<name>A0A3A5MMT7_9MICO</name>
<dbReference type="SUPFAM" id="SSF52743">
    <property type="entry name" value="Subtilisin-like"/>
    <property type="match status" value="1"/>
</dbReference>
<reference evidence="3 4" key="1">
    <citation type="submission" date="2018-09" db="EMBL/GenBank/DDBJ databases">
        <title>Novel species of Cryobacterium.</title>
        <authorList>
            <person name="Liu Q."/>
            <person name="Xin Y.-H."/>
        </authorList>
    </citation>
    <scope>NUCLEOTIDE SEQUENCE [LARGE SCALE GENOMIC DNA]</scope>
    <source>
        <strain evidence="3 4">Hh39</strain>
    </source>
</reference>
<dbReference type="Pfam" id="PF00082">
    <property type="entry name" value="Peptidase_S8"/>
    <property type="match status" value="1"/>
</dbReference>
<dbReference type="Gene3D" id="3.40.50.200">
    <property type="entry name" value="Peptidase S8/S53 domain"/>
    <property type="match status" value="1"/>
</dbReference>
<feature type="compositionally biased region" description="Polar residues" evidence="1">
    <location>
        <begin position="305"/>
        <end position="321"/>
    </location>
</feature>
<dbReference type="Proteomes" id="UP000272015">
    <property type="component" value="Unassembled WGS sequence"/>
</dbReference>
<accession>A0A3A5MMT7</accession>
<feature type="region of interest" description="Disordered" evidence="1">
    <location>
        <begin position="1"/>
        <end position="36"/>
    </location>
</feature>
<organism evidence="3 4">
    <name type="scientific">Cryobacterium melibiosiphilum</name>
    <dbReference type="NCBI Taxonomy" id="995039"/>
    <lineage>
        <taxon>Bacteria</taxon>
        <taxon>Bacillati</taxon>
        <taxon>Actinomycetota</taxon>
        <taxon>Actinomycetes</taxon>
        <taxon>Micrococcales</taxon>
        <taxon>Microbacteriaceae</taxon>
        <taxon>Cryobacterium</taxon>
    </lineage>
</organism>
<dbReference type="InterPro" id="IPR036852">
    <property type="entry name" value="Peptidase_S8/S53_dom_sf"/>
</dbReference>
<feature type="region of interest" description="Disordered" evidence="1">
    <location>
        <begin position="300"/>
        <end position="321"/>
    </location>
</feature>
<feature type="domain" description="Peptidase S8/S53" evidence="2">
    <location>
        <begin position="352"/>
        <end position="616"/>
    </location>
</feature>
<gene>
    <name evidence="3" type="ORF">D6T64_01825</name>
</gene>
<evidence type="ECO:0000259" key="2">
    <source>
        <dbReference type="Pfam" id="PF00082"/>
    </source>
</evidence>
<dbReference type="CDD" id="cd04847">
    <property type="entry name" value="Peptidases_S8_Subtilisin_like_2"/>
    <property type="match status" value="1"/>
</dbReference>
<dbReference type="GO" id="GO:0006508">
    <property type="term" value="P:proteolysis"/>
    <property type="evidence" value="ECO:0007669"/>
    <property type="project" value="InterPro"/>
</dbReference>
<dbReference type="GO" id="GO:0004252">
    <property type="term" value="F:serine-type endopeptidase activity"/>
    <property type="evidence" value="ECO:0007669"/>
    <property type="project" value="InterPro"/>
</dbReference>
<keyword evidence="4" id="KW-1185">Reference proteome</keyword>
<comment type="caution">
    <text evidence="3">The sequence shown here is derived from an EMBL/GenBank/DDBJ whole genome shotgun (WGS) entry which is preliminary data.</text>
</comment>
<dbReference type="InterPro" id="IPR034074">
    <property type="entry name" value="Y4bN_pept_dom"/>
</dbReference>
<sequence>MPNEPVQVVTNPEHLQGPREKNQPGKAGDDFFEGDNEGFRRHRDKLVASLRSIAALIASDEWTAQNGGAAHLKVAMGPRAIAKSHRPQRSIFQARWTPHVATARIGEPIYAVTSVSLAWVIDRIAATPLDVPTKLNKKTGEVQPNPKRPRCEVSAISSITLWGSVEKRSFSAAEGAAWISRAGTGGAYLIDFFPIVTAENDPSLAQAEQHAVRALQDRLATLAVDARARPILGRGNNPFVALRVLESDVPSRLELGLLGAPIGSHLAPAGIPSDNVDRHQEVLRALEGCTLVRDITLPPLPQRDATASTPTNELATTSLPTRGTGDVARVGVIDGGVSDAVEAWVEDRWGQISDSDRDAEHGTFISGLLVAAGDLNPSYLSDLPSGCGIIDVDVLPADPGNTGVPFEKYYPNGVSDFMDEVESAVREYRARLSVRVFNFSMNFAAPGDSYRYGFAARRLDQIARDNDVIFVISAGNLDFSEQRPEWPAAPNQVMATLVADTVGTISEPAESLFNVSVSALNPPRLKNQVPYALARYSRRGPGLSGATKPDFAHVGGSGTVDEVYGNGLVSIDAAGQEISGAGTSYAAPLVARQLADLDSLIDGNVPREVLIALLVHYSVLPKTMSQPVIFPSAKDLVGFGMPVTAEQMLQRPDTEIAIVVNSIVLPGEQHTLKFTWPEALSIDGKCRGYARLTLVARPVLAYEHGDERIRVNIDAKLMQQKADGGYENTLHATNQPRSSKQPKAERALLQEAHKWQVVKCFEARMRGRGERSNWKLLVEYLTRAEEQLPTAGVEFAAVLTIADDKGKAPIFQQMRQHLGDIGVRTGDIRTSVRTRINAIPGTET</sequence>
<feature type="compositionally biased region" description="Basic and acidic residues" evidence="1">
    <location>
        <begin position="16"/>
        <end position="29"/>
    </location>
</feature>
<dbReference type="RefSeq" id="WP_119970894.1">
    <property type="nucleotide sequence ID" value="NZ_JBHSQA010000040.1"/>
</dbReference>
<evidence type="ECO:0000313" key="3">
    <source>
        <dbReference type="EMBL" id="RJT91420.1"/>
    </source>
</evidence>
<evidence type="ECO:0000313" key="4">
    <source>
        <dbReference type="Proteomes" id="UP000272015"/>
    </source>
</evidence>
<dbReference type="AlphaFoldDB" id="A0A3A5MMT7"/>
<protein>
    <recommendedName>
        <fullName evidence="2">Peptidase S8/S53 domain-containing protein</fullName>
    </recommendedName>
</protein>
<evidence type="ECO:0000256" key="1">
    <source>
        <dbReference type="SAM" id="MobiDB-lite"/>
    </source>
</evidence>